<name>A0A964C0P2_9CYAN</name>
<protein>
    <submittedName>
        <fullName evidence="1">Uncharacterized protein</fullName>
    </submittedName>
</protein>
<accession>A0A964C0P2</accession>
<keyword evidence="2" id="KW-1185">Reference proteome</keyword>
<dbReference type="Proteomes" id="UP000729733">
    <property type="component" value="Unassembled WGS sequence"/>
</dbReference>
<reference evidence="1" key="1">
    <citation type="journal article" date="2021" name="Antonie Van Leeuwenhoek">
        <title>Draft genome and description of Waterburya agarophytonicola gen. nov. sp. nov. (Pleurocapsales, Cyanobacteria): a seaweed symbiont.</title>
        <authorList>
            <person name="Bonthond G."/>
            <person name="Shalygin S."/>
            <person name="Bayer T."/>
            <person name="Weinberger F."/>
        </authorList>
    </citation>
    <scope>NUCLEOTIDE SEQUENCE</scope>
    <source>
        <strain evidence="1">KI4</strain>
    </source>
</reference>
<dbReference type="AlphaFoldDB" id="A0A964C0P2"/>
<dbReference type="EMBL" id="JADWDC010000091">
    <property type="protein sequence ID" value="MCC0179540.1"/>
    <property type="molecule type" value="Genomic_DNA"/>
</dbReference>
<sequence length="336" mass="36012">MSLFLSRYSKLIHSASTITSLALIGNLFWLNSARAFDITFSNSGFESSLTDWGTIGDVNTIGSDLVQASNGDTGFINPLGGINQAIVTTGYQTINRIDDVDGSNSTLSFNQSTTTNPVDSDTITANNSVNDFQTQLGLNLYDLSIPRINGDTSTPRTSKEASAIYQDLTFTVTQSEVDAGNNAFEVSFNWAYLTNDGVSGDLGNQDYSFISIYDVTGGTDSTAKNIELLGDSNQSIIAPTASNNYSYGDTTYYDLSNPYTTSVTGLAAGDYTYRVSLGVVDVDNFGRSSALLIDNFSAKQVPFDFSPSAGLLVVAGIFGFKKILQKNDNNGNQVKE</sequence>
<proteinExistence type="predicted"/>
<organism evidence="1 2">
    <name type="scientific">Waterburya agarophytonicola KI4</name>
    <dbReference type="NCBI Taxonomy" id="2874699"/>
    <lineage>
        <taxon>Bacteria</taxon>
        <taxon>Bacillati</taxon>
        <taxon>Cyanobacteriota</taxon>
        <taxon>Cyanophyceae</taxon>
        <taxon>Pleurocapsales</taxon>
        <taxon>Hyellaceae</taxon>
        <taxon>Waterburya</taxon>
        <taxon>Waterburya agarophytonicola</taxon>
    </lineage>
</organism>
<comment type="caution">
    <text evidence="1">The sequence shown here is derived from an EMBL/GenBank/DDBJ whole genome shotgun (WGS) entry which is preliminary data.</text>
</comment>
<dbReference type="RefSeq" id="WP_229642639.1">
    <property type="nucleotide sequence ID" value="NZ_JADWDC010000091.1"/>
</dbReference>
<gene>
    <name evidence="1" type="ORF">I4641_21505</name>
</gene>
<evidence type="ECO:0000313" key="1">
    <source>
        <dbReference type="EMBL" id="MCC0179540.1"/>
    </source>
</evidence>
<evidence type="ECO:0000313" key="2">
    <source>
        <dbReference type="Proteomes" id="UP000729733"/>
    </source>
</evidence>